<feature type="region of interest" description="Disordered" evidence="1">
    <location>
        <begin position="1"/>
        <end position="79"/>
    </location>
</feature>
<reference evidence="3 4" key="1">
    <citation type="submission" date="2014-04" db="EMBL/GenBank/DDBJ databases">
        <authorList>
            <person name="Sears C."/>
            <person name="Carroll K."/>
            <person name="Sack B.R."/>
            <person name="Qadri F."/>
            <person name="Myers L.L."/>
            <person name="Chung G.-T."/>
            <person name="Escheverria P."/>
            <person name="Fraser C.M."/>
            <person name="Sadzewicz L."/>
            <person name="Shefchek K.A."/>
            <person name="Tallon L."/>
            <person name="Das S.P."/>
            <person name="Daugherty S."/>
            <person name="Mongodin E.F."/>
        </authorList>
    </citation>
    <scope>NUCLEOTIDE SEQUENCE [LARGE SCALE GENOMIC DNA]</scope>
    <source>
        <strain evidence="3 4">3975 RP4</strain>
    </source>
</reference>
<dbReference type="CDD" id="cd04458">
    <property type="entry name" value="CSP_CDS"/>
    <property type="match status" value="1"/>
</dbReference>
<dbReference type="Gene3D" id="2.40.50.140">
    <property type="entry name" value="Nucleic acid-binding proteins"/>
    <property type="match status" value="1"/>
</dbReference>
<feature type="compositionally biased region" description="Basic and acidic residues" evidence="1">
    <location>
        <begin position="8"/>
        <end position="32"/>
    </location>
</feature>
<feature type="domain" description="CSD" evidence="2">
    <location>
        <begin position="85"/>
        <end position="146"/>
    </location>
</feature>
<proteinExistence type="predicted"/>
<sequence length="148" mass="17044">MAKPISFTKRDLEKKKQEKRLAKQQKKEERKSNGTSSFEDMIAYVDENGMITDTPPTPNNKPQEVDMSTIEVSTPRRTEEPIELVHEGRIEHFNVSKGYGFVKDLKNAEKYFFHISGLIDNIIENNIVTFELEKGSRGMNAVKIKLKK</sequence>
<protein>
    <submittedName>
        <fullName evidence="3">'Cold-shock' DNA-binding domain protein</fullName>
    </submittedName>
</protein>
<keyword evidence="3" id="KW-0238">DNA-binding</keyword>
<dbReference type="InterPro" id="IPR011129">
    <property type="entry name" value="CSD"/>
</dbReference>
<evidence type="ECO:0000313" key="4">
    <source>
        <dbReference type="Proteomes" id="UP000027661"/>
    </source>
</evidence>
<dbReference type="InterPro" id="IPR002059">
    <property type="entry name" value="CSP_DNA-bd"/>
</dbReference>
<dbReference type="GeneID" id="5303546"/>
<dbReference type="GO" id="GO:0005829">
    <property type="term" value="C:cytosol"/>
    <property type="evidence" value="ECO:0007669"/>
    <property type="project" value="UniProtKB-ARBA"/>
</dbReference>
<dbReference type="InterPro" id="IPR012340">
    <property type="entry name" value="NA-bd_OB-fold"/>
</dbReference>
<evidence type="ECO:0000313" key="3">
    <source>
        <dbReference type="EMBL" id="KDS56699.1"/>
    </source>
</evidence>
<dbReference type="RefSeq" id="WP_005847295.1">
    <property type="nucleotide sequence ID" value="NZ_JNHM01000003.1"/>
</dbReference>
<comment type="caution">
    <text evidence="3">The sequence shown here is derived from an EMBL/GenBank/DDBJ whole genome shotgun (WGS) entry which is preliminary data.</text>
</comment>
<gene>
    <name evidence="3" type="ORF">M099_0253</name>
</gene>
<dbReference type="SUPFAM" id="SSF50249">
    <property type="entry name" value="Nucleic acid-binding proteins"/>
    <property type="match status" value="1"/>
</dbReference>
<dbReference type="GO" id="GO:0003677">
    <property type="term" value="F:DNA binding"/>
    <property type="evidence" value="ECO:0007669"/>
    <property type="project" value="UniProtKB-KW"/>
</dbReference>
<dbReference type="PROSITE" id="PS51857">
    <property type="entry name" value="CSD_2"/>
    <property type="match status" value="1"/>
</dbReference>
<dbReference type="PATRIC" id="fig|1339352.3.peg.245"/>
<dbReference type="Pfam" id="PF00313">
    <property type="entry name" value="CSD"/>
    <property type="match status" value="1"/>
</dbReference>
<accession>A0A069SQE9</accession>
<evidence type="ECO:0000256" key="1">
    <source>
        <dbReference type="SAM" id="MobiDB-lite"/>
    </source>
</evidence>
<dbReference type="Proteomes" id="UP000027661">
    <property type="component" value="Unassembled WGS sequence"/>
</dbReference>
<name>A0A069SQE9_PHOVU</name>
<dbReference type="EMBL" id="JNHM01000003">
    <property type="protein sequence ID" value="KDS56699.1"/>
    <property type="molecule type" value="Genomic_DNA"/>
</dbReference>
<dbReference type="SMART" id="SM00357">
    <property type="entry name" value="CSP"/>
    <property type="match status" value="1"/>
</dbReference>
<organism evidence="3 4">
    <name type="scientific">Phocaeicola vulgatus str. 3975 RP4</name>
    <dbReference type="NCBI Taxonomy" id="1339352"/>
    <lineage>
        <taxon>Bacteria</taxon>
        <taxon>Pseudomonadati</taxon>
        <taxon>Bacteroidota</taxon>
        <taxon>Bacteroidia</taxon>
        <taxon>Bacteroidales</taxon>
        <taxon>Bacteroidaceae</taxon>
        <taxon>Phocaeicola</taxon>
    </lineage>
</organism>
<evidence type="ECO:0000259" key="2">
    <source>
        <dbReference type="PROSITE" id="PS51857"/>
    </source>
</evidence>
<dbReference type="AlphaFoldDB" id="A0A069SQE9"/>